<evidence type="ECO:0008006" key="5">
    <source>
        <dbReference type="Google" id="ProtNLM"/>
    </source>
</evidence>
<protein>
    <recommendedName>
        <fullName evidence="5">Protein regulator of cytokinesis 1</fullName>
    </recommendedName>
</protein>
<sequence length="746" mass="85082">MDTSYLAQQVTTIIGQLHGLFDEIGVPSHERDSREAELFSALSETLHNQLRQVTTEKHEMTEEAHRMIKTIRQMEMSLEDNKRRPSQEDDDAQITYPLTRCLHGLNEKYNAVSKVHRERFEQVRKLAEALESYASHLEPSFIKIKLPPSSPDAPISPSFDVSPSYVHSLDDEFTRVYEEYTRRINTVRIMGQEIIQLWAELGTPQAQTDPSIVKYHRDAPEQLGLHKDDMAQLKARKERLVQEKQNRERQLQQLRTTIEDLWDRLGIEQHERKQFLSSNRGCGLRTINEYEDELSRLNELKRQNLHLFVEEARVKLQELWDALYFSEEEMLDFTPAFSDVCSDALLSAHESEIARLESLKEQRLPILQKVDRYRELIKERDDLQASSQDASRLMARGNKGERRDPGKLLREEKMRKRIAKELPKLEGELKKTLERWEDEYGRPFLVLGERYLDELYSTSSRAPPPRSKTPSIAPQAAKPAPKSVPRSQPGTVRGPPPSRAKTPTASFAASTTRNPLAASTMSVSSAAKSPSKIPARAPLKTMPHGGNSPERRPAPVPREDSTIRKMPPPRAPPPKMKELFMPPERVATPANHYEFNRGDRSESIVRQVPPEDPYDDRSYLTHSMRVGYTPTYAPPVLGSRQTSQTSSTGTGHTMQSGSENWETFSERSEEPEQDVDFYQQRQAMARNKRWTPEGGHSASPRGIQGKKVRSIRGVEGSGSLMMEAEGGRMVRVVEGSEAGWTDEDAY</sequence>
<dbReference type="RefSeq" id="XP_033379796.1">
    <property type="nucleotide sequence ID" value="XM_033522718.1"/>
</dbReference>
<dbReference type="GO" id="GO:0051256">
    <property type="term" value="P:mitotic spindle midzone assembly"/>
    <property type="evidence" value="ECO:0007669"/>
    <property type="project" value="TreeGrafter"/>
</dbReference>
<dbReference type="AlphaFoldDB" id="A0A6A5XF62"/>
<dbReference type="GO" id="GO:0008017">
    <property type="term" value="F:microtubule binding"/>
    <property type="evidence" value="ECO:0007669"/>
    <property type="project" value="InterPro"/>
</dbReference>
<feature type="compositionally biased region" description="Basic and acidic residues" evidence="2">
    <location>
        <begin position="594"/>
        <end position="603"/>
    </location>
</feature>
<organism evidence="3 4">
    <name type="scientific">Aaosphaeria arxii CBS 175.79</name>
    <dbReference type="NCBI Taxonomy" id="1450172"/>
    <lineage>
        <taxon>Eukaryota</taxon>
        <taxon>Fungi</taxon>
        <taxon>Dikarya</taxon>
        <taxon>Ascomycota</taxon>
        <taxon>Pezizomycotina</taxon>
        <taxon>Dothideomycetes</taxon>
        <taxon>Pleosporomycetidae</taxon>
        <taxon>Pleosporales</taxon>
        <taxon>Pleosporales incertae sedis</taxon>
        <taxon>Aaosphaeria</taxon>
    </lineage>
</organism>
<dbReference type="GO" id="GO:1990023">
    <property type="term" value="C:mitotic spindle midzone"/>
    <property type="evidence" value="ECO:0007669"/>
    <property type="project" value="TreeGrafter"/>
</dbReference>
<keyword evidence="4" id="KW-1185">Reference proteome</keyword>
<feature type="region of interest" description="Disordered" evidence="2">
    <location>
        <begin position="457"/>
        <end position="618"/>
    </location>
</feature>
<evidence type="ECO:0000256" key="2">
    <source>
        <dbReference type="SAM" id="MobiDB-lite"/>
    </source>
</evidence>
<feature type="compositionally biased region" description="Low complexity" evidence="2">
    <location>
        <begin position="638"/>
        <end position="658"/>
    </location>
</feature>
<evidence type="ECO:0000313" key="4">
    <source>
        <dbReference type="Proteomes" id="UP000799778"/>
    </source>
</evidence>
<dbReference type="Proteomes" id="UP000799778">
    <property type="component" value="Unassembled WGS sequence"/>
</dbReference>
<reference evidence="3" key="1">
    <citation type="journal article" date="2020" name="Stud. Mycol.">
        <title>101 Dothideomycetes genomes: a test case for predicting lifestyles and emergence of pathogens.</title>
        <authorList>
            <person name="Haridas S."/>
            <person name="Albert R."/>
            <person name="Binder M."/>
            <person name="Bloem J."/>
            <person name="Labutti K."/>
            <person name="Salamov A."/>
            <person name="Andreopoulos B."/>
            <person name="Baker S."/>
            <person name="Barry K."/>
            <person name="Bills G."/>
            <person name="Bluhm B."/>
            <person name="Cannon C."/>
            <person name="Castanera R."/>
            <person name="Culley D."/>
            <person name="Daum C."/>
            <person name="Ezra D."/>
            <person name="Gonzalez J."/>
            <person name="Henrissat B."/>
            <person name="Kuo A."/>
            <person name="Liang C."/>
            <person name="Lipzen A."/>
            <person name="Lutzoni F."/>
            <person name="Magnuson J."/>
            <person name="Mondo S."/>
            <person name="Nolan M."/>
            <person name="Ohm R."/>
            <person name="Pangilinan J."/>
            <person name="Park H.-J."/>
            <person name="Ramirez L."/>
            <person name="Alfaro M."/>
            <person name="Sun H."/>
            <person name="Tritt A."/>
            <person name="Yoshinaga Y."/>
            <person name="Zwiers L.-H."/>
            <person name="Turgeon B."/>
            <person name="Goodwin S."/>
            <person name="Spatafora J."/>
            <person name="Crous P."/>
            <person name="Grigoriev I."/>
        </authorList>
    </citation>
    <scope>NUCLEOTIDE SEQUENCE</scope>
    <source>
        <strain evidence="3">CBS 175.79</strain>
    </source>
</reference>
<proteinExistence type="predicted"/>
<evidence type="ECO:0000256" key="1">
    <source>
        <dbReference type="SAM" id="Coils"/>
    </source>
</evidence>
<feature type="compositionally biased region" description="Basic and acidic residues" evidence="2">
    <location>
        <begin position="549"/>
        <end position="563"/>
    </location>
</feature>
<dbReference type="PANTHER" id="PTHR19321">
    <property type="entry name" value="PROTEIN REGULATOR OF CYTOKINESIS 1 PRC1-RELATED"/>
    <property type="match status" value="1"/>
</dbReference>
<accession>A0A6A5XF62</accession>
<feature type="coiled-coil region" evidence="1">
    <location>
        <begin position="223"/>
        <end position="257"/>
    </location>
</feature>
<evidence type="ECO:0000313" key="3">
    <source>
        <dbReference type="EMBL" id="KAF2011457.1"/>
    </source>
</evidence>
<feature type="compositionally biased region" description="Polar residues" evidence="2">
    <location>
        <begin position="501"/>
        <end position="514"/>
    </location>
</feature>
<gene>
    <name evidence="3" type="ORF">BU24DRAFT_281457</name>
</gene>
<dbReference type="OrthoDB" id="642895at2759"/>
<dbReference type="EMBL" id="ML978074">
    <property type="protein sequence ID" value="KAF2011457.1"/>
    <property type="molecule type" value="Genomic_DNA"/>
</dbReference>
<keyword evidence="1" id="KW-0175">Coiled coil</keyword>
<dbReference type="PANTHER" id="PTHR19321:SF41">
    <property type="entry name" value="FASCETTO-RELATED"/>
    <property type="match status" value="1"/>
</dbReference>
<feature type="region of interest" description="Disordered" evidence="2">
    <location>
        <begin position="387"/>
        <end position="413"/>
    </location>
</feature>
<name>A0A6A5XF62_9PLEO</name>
<dbReference type="InterPro" id="IPR007145">
    <property type="entry name" value="MAP65_Ase1_PRC1"/>
</dbReference>
<dbReference type="Pfam" id="PF03999">
    <property type="entry name" value="MAP65_ASE1"/>
    <property type="match status" value="1"/>
</dbReference>
<dbReference type="GeneID" id="54280115"/>
<feature type="region of interest" description="Disordered" evidence="2">
    <location>
        <begin position="631"/>
        <end position="722"/>
    </location>
</feature>
<feature type="compositionally biased region" description="Low complexity" evidence="2">
    <location>
        <begin position="517"/>
        <end position="538"/>
    </location>
</feature>
<feature type="compositionally biased region" description="Basic and acidic residues" evidence="2">
    <location>
        <begin position="398"/>
        <end position="413"/>
    </location>
</feature>
<dbReference type="GO" id="GO:0005737">
    <property type="term" value="C:cytoplasm"/>
    <property type="evidence" value="ECO:0007669"/>
    <property type="project" value="TreeGrafter"/>
</dbReference>
<dbReference type="Gene3D" id="1.20.58.1520">
    <property type="match status" value="1"/>
</dbReference>